<protein>
    <submittedName>
        <fullName evidence="1">Uncharacterized protein</fullName>
    </submittedName>
</protein>
<dbReference type="EMBL" id="WMJY01000006">
    <property type="protein sequence ID" value="MTH29137.1"/>
    <property type="molecule type" value="Genomic_DNA"/>
</dbReference>
<comment type="caution">
    <text evidence="1">The sequence shown here is derived from an EMBL/GenBank/DDBJ whole genome shotgun (WGS) entry which is preliminary data.</text>
</comment>
<evidence type="ECO:0000313" key="1">
    <source>
        <dbReference type="EMBL" id="MTH29137.1"/>
    </source>
</evidence>
<reference evidence="1 2" key="1">
    <citation type="journal article" date="2006" name="Int. J. Syst. Evol. Microbiol.">
        <title>Myroides pelagicus sp. nov., isolated from seawater in Thailand.</title>
        <authorList>
            <person name="Yoon J."/>
            <person name="Maneerat S."/>
            <person name="Kawai F."/>
            <person name="Yokota A."/>
        </authorList>
    </citation>
    <scope>NUCLEOTIDE SEQUENCE [LARGE SCALE GENOMIC DNA]</scope>
    <source>
        <strain evidence="1 2">SM1T</strain>
    </source>
</reference>
<gene>
    <name evidence="1" type="ORF">GJV77_04280</name>
</gene>
<dbReference type="OrthoDB" id="1247310at2"/>
<sequence>MTNDVYNSIKNDTLIQNYFDNKITTHLTQGGNVYFGDHDENASTDEVLYFTDPATKQATPIDLNTYIQKFFTDNTDNSVINQIRKAMGYDITMAVSSTGNKFHGKDIMVFSGDVEVYEGNAETSGVEMPVDYRSNLHKIYSVTLYDAEDNLVDVGITDIRVDSRKILFALGNGNIFDTLPKGYYTAVIEFTAKESKK</sequence>
<name>A0A7K1GJR9_9FLAO</name>
<dbReference type="Proteomes" id="UP000488936">
    <property type="component" value="Unassembled WGS sequence"/>
</dbReference>
<dbReference type="AlphaFoldDB" id="A0A7K1GJR9"/>
<keyword evidence="2" id="KW-1185">Reference proteome</keyword>
<accession>A0A7K1GJR9</accession>
<dbReference type="RefSeq" id="WP_155035116.1">
    <property type="nucleotide sequence ID" value="NZ_JBHTIG010000011.1"/>
</dbReference>
<organism evidence="1 2">
    <name type="scientific">Myroides pelagicus</name>
    <dbReference type="NCBI Taxonomy" id="270914"/>
    <lineage>
        <taxon>Bacteria</taxon>
        <taxon>Pseudomonadati</taxon>
        <taxon>Bacteroidota</taxon>
        <taxon>Flavobacteriia</taxon>
        <taxon>Flavobacteriales</taxon>
        <taxon>Flavobacteriaceae</taxon>
        <taxon>Myroides</taxon>
    </lineage>
</organism>
<evidence type="ECO:0000313" key="2">
    <source>
        <dbReference type="Proteomes" id="UP000488936"/>
    </source>
</evidence>
<proteinExistence type="predicted"/>